<organism evidence="6 7">
    <name type="scientific">Cirrhinus mrigala</name>
    <name type="common">Mrigala</name>
    <dbReference type="NCBI Taxonomy" id="683832"/>
    <lineage>
        <taxon>Eukaryota</taxon>
        <taxon>Metazoa</taxon>
        <taxon>Chordata</taxon>
        <taxon>Craniata</taxon>
        <taxon>Vertebrata</taxon>
        <taxon>Euteleostomi</taxon>
        <taxon>Actinopterygii</taxon>
        <taxon>Neopterygii</taxon>
        <taxon>Teleostei</taxon>
        <taxon>Ostariophysi</taxon>
        <taxon>Cypriniformes</taxon>
        <taxon>Cyprinidae</taxon>
        <taxon>Labeoninae</taxon>
        <taxon>Labeonini</taxon>
        <taxon>Cirrhinus</taxon>
    </lineage>
</organism>
<keyword evidence="5" id="KW-0520">NAD</keyword>
<evidence type="ECO:0000256" key="2">
    <source>
        <dbReference type="ARBA" id="ARBA00022729"/>
    </source>
</evidence>
<dbReference type="AlphaFoldDB" id="A0ABD0Q2U9"/>
<protein>
    <submittedName>
        <fullName evidence="6">Uncharacterized protein</fullName>
    </submittedName>
</protein>
<dbReference type="PANTHER" id="PTHR46091">
    <property type="entry name" value="BLR7054 PROTEIN"/>
    <property type="match status" value="1"/>
</dbReference>
<keyword evidence="4" id="KW-0521">NADP</keyword>
<dbReference type="InterPro" id="IPR052206">
    <property type="entry name" value="Retinol_saturase"/>
</dbReference>
<evidence type="ECO:0000256" key="5">
    <source>
        <dbReference type="ARBA" id="ARBA00023027"/>
    </source>
</evidence>
<keyword evidence="3" id="KW-0274">FAD</keyword>
<sequence>MVFQEAATPLTNMHYLSCNRGAIYSADQNLERFYAEAMARNRCDTPIKNLY</sequence>
<keyword evidence="2" id="KW-0732">Signal</keyword>
<reference evidence="6 7" key="1">
    <citation type="submission" date="2024-05" db="EMBL/GenBank/DDBJ databases">
        <title>Genome sequencing and assembly of Indian major carp, Cirrhinus mrigala (Hamilton, 1822).</title>
        <authorList>
            <person name="Mohindra V."/>
            <person name="Chowdhury L.M."/>
            <person name="Lal K."/>
            <person name="Jena J.K."/>
        </authorList>
    </citation>
    <scope>NUCLEOTIDE SEQUENCE [LARGE SCALE GENOMIC DNA]</scope>
    <source>
        <strain evidence="6">CM1030</strain>
        <tissue evidence="6">Blood</tissue>
    </source>
</reference>
<accession>A0ABD0Q2U9</accession>
<proteinExistence type="predicted"/>
<keyword evidence="7" id="KW-1185">Reference proteome</keyword>
<evidence type="ECO:0000256" key="4">
    <source>
        <dbReference type="ARBA" id="ARBA00022857"/>
    </source>
</evidence>
<evidence type="ECO:0000256" key="1">
    <source>
        <dbReference type="ARBA" id="ARBA00022630"/>
    </source>
</evidence>
<dbReference type="EMBL" id="JAMKFB020000012">
    <property type="protein sequence ID" value="KAL0180297.1"/>
    <property type="molecule type" value="Genomic_DNA"/>
</dbReference>
<name>A0ABD0Q2U9_CIRMR</name>
<evidence type="ECO:0000256" key="3">
    <source>
        <dbReference type="ARBA" id="ARBA00022827"/>
    </source>
</evidence>
<comment type="caution">
    <text evidence="6">The sequence shown here is derived from an EMBL/GenBank/DDBJ whole genome shotgun (WGS) entry which is preliminary data.</text>
</comment>
<dbReference type="PANTHER" id="PTHR46091:SF2">
    <property type="entry name" value="AMINE OXIDASE DOMAIN-CONTAINING PROTEIN"/>
    <property type="match status" value="1"/>
</dbReference>
<evidence type="ECO:0000313" key="6">
    <source>
        <dbReference type="EMBL" id="KAL0180297.1"/>
    </source>
</evidence>
<dbReference type="Proteomes" id="UP001529510">
    <property type="component" value="Unassembled WGS sequence"/>
</dbReference>
<keyword evidence="1" id="KW-0285">Flavoprotein</keyword>
<feature type="non-terminal residue" evidence="6">
    <location>
        <position position="51"/>
    </location>
</feature>
<evidence type="ECO:0000313" key="7">
    <source>
        <dbReference type="Proteomes" id="UP001529510"/>
    </source>
</evidence>
<gene>
    <name evidence="6" type="ORF">M9458_025739</name>
</gene>